<evidence type="ECO:0000313" key="2">
    <source>
        <dbReference type="Proteomes" id="UP001310022"/>
    </source>
</evidence>
<dbReference type="AlphaFoldDB" id="A0AAN5ALR0"/>
<name>A0AAN5ALR0_9BACT</name>
<evidence type="ECO:0000313" key="1">
    <source>
        <dbReference type="EMBL" id="GJM63072.1"/>
    </source>
</evidence>
<comment type="caution">
    <text evidence="1">The sequence shown here is derived from an EMBL/GenBank/DDBJ whole genome shotgun (WGS) entry which is preliminary data.</text>
</comment>
<accession>A0AAN5ALR0</accession>
<proteinExistence type="predicted"/>
<protein>
    <submittedName>
        <fullName evidence="1">Uncharacterized protein</fullName>
    </submittedName>
</protein>
<keyword evidence="2" id="KW-1185">Reference proteome</keyword>
<dbReference type="Proteomes" id="UP001310022">
    <property type="component" value="Unassembled WGS sequence"/>
</dbReference>
<reference evidence="1 2" key="1">
    <citation type="submission" date="2021-12" db="EMBL/GenBank/DDBJ databases">
        <title>Genome sequencing of bacteria with rrn-lacking chromosome and rrn-plasmid.</title>
        <authorList>
            <person name="Anda M."/>
            <person name="Iwasaki W."/>
        </authorList>
    </citation>
    <scope>NUCLEOTIDE SEQUENCE [LARGE SCALE GENOMIC DNA]</scope>
    <source>
        <strain evidence="1 2">NBRC 15940</strain>
    </source>
</reference>
<sequence>MILDYKLIHGEVLVTGMDSNLIDPALADAIMKGVDALDDFLREAEAIAEIKIKMRIPKKRMRNCRPPKMK</sequence>
<gene>
    <name evidence="1" type="ORF">PEDI_36240</name>
</gene>
<dbReference type="EMBL" id="BQKE01000002">
    <property type="protein sequence ID" value="GJM63072.1"/>
    <property type="molecule type" value="Genomic_DNA"/>
</dbReference>
<organism evidence="1 2">
    <name type="scientific">Persicobacter diffluens</name>
    <dbReference type="NCBI Taxonomy" id="981"/>
    <lineage>
        <taxon>Bacteria</taxon>
        <taxon>Pseudomonadati</taxon>
        <taxon>Bacteroidota</taxon>
        <taxon>Cytophagia</taxon>
        <taxon>Cytophagales</taxon>
        <taxon>Persicobacteraceae</taxon>
        <taxon>Persicobacter</taxon>
    </lineage>
</organism>